<evidence type="ECO:0000313" key="2">
    <source>
        <dbReference type="Proteomes" id="UP001299012"/>
    </source>
</evidence>
<keyword evidence="2" id="KW-1185">Reference proteome</keyword>
<dbReference type="RefSeq" id="WP_086698154.1">
    <property type="nucleotide sequence ID" value="NZ_JAKKZF010000093.1"/>
</dbReference>
<gene>
    <name evidence="1" type="ORF">L0F81_22405</name>
</gene>
<comment type="caution">
    <text evidence="1">The sequence shown here is derived from an EMBL/GenBank/DDBJ whole genome shotgun (WGS) entry which is preliminary data.</text>
</comment>
<sequence length="214" mass="23987">MTEDEARGLLQQRLAALGERITLADIAAATGRTPHYIRHYWANTPERGFPSTRGSRTDGTKEFDRDQVADWCHRNGIGVQLHASEIEDTRRDWVTTADIAERLGLRDRSAVRYHARKHAAGSPDPYPAPDEDGRRYWPDVLAWHQRHEKAPRTKPGPQPTAGLTPRLHRVQLLVEAAKARGETLTARALAGELGIHEDSAYRLLRNLARATGAE</sequence>
<proteinExistence type="predicted"/>
<reference evidence="1 2" key="1">
    <citation type="submission" date="2022-01" db="EMBL/GenBank/DDBJ databases">
        <title>Draft Genome Sequences of Seven Type Strains of the Genus Streptomyces.</title>
        <authorList>
            <person name="Aziz S."/>
            <person name="Coretto E."/>
            <person name="Chronakova A."/>
            <person name="Sproer C."/>
            <person name="Huber K."/>
            <person name="Nouioui I."/>
            <person name="Gross H."/>
        </authorList>
    </citation>
    <scope>NUCLEOTIDE SEQUENCE [LARGE SCALE GENOMIC DNA]</scope>
    <source>
        <strain evidence="1 2">DSM 41685</strain>
    </source>
</reference>
<accession>A0ABS9JKC8</accession>
<evidence type="ECO:0008006" key="3">
    <source>
        <dbReference type="Google" id="ProtNLM"/>
    </source>
</evidence>
<name>A0ABS9JKC8_9ACTN</name>
<dbReference type="EMBL" id="JAKKZF010000093">
    <property type="protein sequence ID" value="MCG0066015.1"/>
    <property type="molecule type" value="Genomic_DNA"/>
</dbReference>
<dbReference type="Proteomes" id="UP001299012">
    <property type="component" value="Unassembled WGS sequence"/>
</dbReference>
<protein>
    <recommendedName>
        <fullName evidence="3">DNA-binding protein</fullName>
    </recommendedName>
</protein>
<organism evidence="1 2">
    <name type="scientific">Streptomyces tricolor</name>
    <dbReference type="NCBI Taxonomy" id="68277"/>
    <lineage>
        <taxon>Bacteria</taxon>
        <taxon>Bacillati</taxon>
        <taxon>Actinomycetota</taxon>
        <taxon>Actinomycetes</taxon>
        <taxon>Kitasatosporales</taxon>
        <taxon>Streptomycetaceae</taxon>
        <taxon>Streptomyces</taxon>
        <taxon>Streptomyces violaceoruber group</taxon>
    </lineage>
</organism>
<evidence type="ECO:0000313" key="1">
    <source>
        <dbReference type="EMBL" id="MCG0066015.1"/>
    </source>
</evidence>